<dbReference type="Gene3D" id="3.40.30.10">
    <property type="entry name" value="Glutaredoxin"/>
    <property type="match status" value="2"/>
</dbReference>
<dbReference type="GO" id="GO:0003756">
    <property type="term" value="F:protein disulfide isomerase activity"/>
    <property type="evidence" value="ECO:0007669"/>
    <property type="project" value="TreeGrafter"/>
</dbReference>
<dbReference type="GO" id="GO:0005783">
    <property type="term" value="C:endoplasmic reticulum"/>
    <property type="evidence" value="ECO:0007669"/>
    <property type="project" value="TreeGrafter"/>
</dbReference>
<reference evidence="6" key="1">
    <citation type="journal article" date="2015" name="J. Biotechnol.">
        <title>The structure of the Cyberlindnera jadinii genome and its relation to Candida utilis analyzed by the occurrence of single nucleotide polymorphisms.</title>
        <authorList>
            <person name="Rupp O."/>
            <person name="Brinkrolf K."/>
            <person name="Buerth C."/>
            <person name="Kunigo M."/>
            <person name="Schneider J."/>
            <person name="Jaenicke S."/>
            <person name="Goesmann A."/>
            <person name="Puehler A."/>
            <person name="Jaeger K.-E."/>
            <person name="Ernst J.F."/>
        </authorList>
    </citation>
    <scope>NUCLEOTIDE SEQUENCE [LARGE SCALE GENOMIC DNA]</scope>
    <source>
        <strain evidence="6">ATCC 18201 / CBS 1600 / BCRC 20928 / JCM 3617 / NBRC 0987 / NRRL Y-1542</strain>
    </source>
</reference>
<proteinExistence type="inferred from homology"/>
<dbReference type="InterPro" id="IPR051063">
    <property type="entry name" value="PDI"/>
</dbReference>
<feature type="domain" description="Thioredoxin" evidence="4">
    <location>
        <begin position="130"/>
        <end position="248"/>
    </location>
</feature>
<name>A0A0H5C5Q3_CYBJN</name>
<dbReference type="EMBL" id="CDQK01000004">
    <property type="protein sequence ID" value="CEP23321.1"/>
    <property type="molecule type" value="Genomic_DNA"/>
</dbReference>
<dbReference type="PROSITE" id="PS51352">
    <property type="entry name" value="THIOREDOXIN_2"/>
    <property type="match status" value="2"/>
</dbReference>
<dbReference type="InterPro" id="IPR036249">
    <property type="entry name" value="Thioredoxin-like_sf"/>
</dbReference>
<dbReference type="CDD" id="cd02961">
    <property type="entry name" value="PDI_a_family"/>
    <property type="match status" value="1"/>
</dbReference>
<feature type="chain" id="PRO_5012994855" description="Thioredoxin domain-containing protein" evidence="3">
    <location>
        <begin position="16"/>
        <end position="301"/>
    </location>
</feature>
<protein>
    <recommendedName>
        <fullName evidence="4">Thioredoxin domain-containing protein</fullName>
    </recommendedName>
</protein>
<dbReference type="InterPro" id="IPR013766">
    <property type="entry name" value="Thioredoxin_domain"/>
</dbReference>
<comment type="similarity">
    <text evidence="1">Belongs to the protein disulfide isomerase family.</text>
</comment>
<evidence type="ECO:0000256" key="2">
    <source>
        <dbReference type="ARBA" id="ARBA00022729"/>
    </source>
</evidence>
<evidence type="ECO:0000313" key="6">
    <source>
        <dbReference type="Proteomes" id="UP000038830"/>
    </source>
</evidence>
<evidence type="ECO:0000313" key="5">
    <source>
        <dbReference type="EMBL" id="CEP23321.1"/>
    </source>
</evidence>
<dbReference type="PANTHER" id="PTHR45672">
    <property type="entry name" value="PROTEIN DISULFIDE-ISOMERASE C17H9.14C-RELATED"/>
    <property type="match status" value="1"/>
</dbReference>
<dbReference type="GO" id="GO:0006457">
    <property type="term" value="P:protein folding"/>
    <property type="evidence" value="ECO:0007669"/>
    <property type="project" value="TreeGrafter"/>
</dbReference>
<feature type="domain" description="Thioredoxin" evidence="4">
    <location>
        <begin position="7"/>
        <end position="128"/>
    </location>
</feature>
<evidence type="ECO:0000259" key="4">
    <source>
        <dbReference type="PROSITE" id="PS51352"/>
    </source>
</evidence>
<feature type="signal peptide" evidence="3">
    <location>
        <begin position="1"/>
        <end position="15"/>
    </location>
</feature>
<keyword evidence="2 3" id="KW-0732">Signal</keyword>
<dbReference type="Proteomes" id="UP000038830">
    <property type="component" value="Unassembled WGS sequence"/>
</dbReference>
<organism evidence="5 6">
    <name type="scientific">Cyberlindnera jadinii (strain ATCC 18201 / CBS 1600 / BCRC 20928 / JCM 3617 / NBRC 0987 / NRRL Y-1542)</name>
    <name type="common">Torula yeast</name>
    <name type="synonym">Candida utilis</name>
    <dbReference type="NCBI Taxonomy" id="983966"/>
    <lineage>
        <taxon>Eukaryota</taxon>
        <taxon>Fungi</taxon>
        <taxon>Dikarya</taxon>
        <taxon>Ascomycota</taxon>
        <taxon>Saccharomycotina</taxon>
        <taxon>Saccharomycetes</taxon>
        <taxon>Phaffomycetales</taxon>
        <taxon>Phaffomycetaceae</taxon>
        <taxon>Cyberlindnera</taxon>
    </lineage>
</organism>
<sequence>MKVLVVLALVNLACAFKLFKNIIVADDNNFEEVIGTRGSYTLVNFYSVTCDHCQKLAPLYEPLATLFKDTNVQIAQVEGRENKRVRRQQQIRGFPTIRLYHFDGTHVASFTGDRTTERLAQFVEDHTGVRAKWPEVKTIQMDNSTGVESIIEENPKGRLIVAFVAPWTHGFTDRLNIYERVASKFPDVQFVSVDVSSELNSDIVSKYRVDSYPTFLYFDKDDSPTFRYFVDHDTTEDRIAKFLMGQLGEEYDSLETLQDDRSTYLEDKEPSRKYGFNRGFVEEDNGDDDLEDEKWKKLREL</sequence>
<evidence type="ECO:0000256" key="1">
    <source>
        <dbReference type="ARBA" id="ARBA00006347"/>
    </source>
</evidence>
<dbReference type="SUPFAM" id="SSF52833">
    <property type="entry name" value="Thioredoxin-like"/>
    <property type="match status" value="2"/>
</dbReference>
<evidence type="ECO:0000256" key="3">
    <source>
        <dbReference type="SAM" id="SignalP"/>
    </source>
</evidence>
<gene>
    <name evidence="5" type="ORF">BN1211_3879</name>
</gene>
<dbReference type="Pfam" id="PF00085">
    <property type="entry name" value="Thioredoxin"/>
    <property type="match status" value="2"/>
</dbReference>
<dbReference type="PANTHER" id="PTHR45672:SF3">
    <property type="entry name" value="THIOREDOXIN DOMAIN-CONTAINING PROTEIN 5"/>
    <property type="match status" value="1"/>
</dbReference>
<dbReference type="AlphaFoldDB" id="A0A0H5C5Q3"/>
<accession>A0A0H5C5Q3</accession>